<dbReference type="EMBL" id="SKCS01001499">
    <property type="protein sequence ID" value="TNN04552.1"/>
    <property type="molecule type" value="Genomic_DNA"/>
</dbReference>
<proteinExistence type="predicted"/>
<reference evidence="1 2" key="1">
    <citation type="submission" date="2019-03" db="EMBL/GenBank/DDBJ databases">
        <title>An improved genome assembly of the fluke Schistosoma japonicum.</title>
        <authorList>
            <person name="Hu W."/>
            <person name="Luo F."/>
            <person name="Yin M."/>
            <person name="Mo X."/>
            <person name="Sun C."/>
            <person name="Wu Q."/>
            <person name="Zhu B."/>
            <person name="Xiang M."/>
            <person name="Wang J."/>
            <person name="Wang Y."/>
            <person name="Zhang T."/>
            <person name="Xu B."/>
            <person name="Zheng H."/>
            <person name="Feng Z."/>
        </authorList>
    </citation>
    <scope>NUCLEOTIDE SEQUENCE [LARGE SCALE GENOMIC DNA]</scope>
    <source>
        <strain evidence="1">HuSjv2</strain>
        <tissue evidence="1">Worms</tissue>
    </source>
</reference>
<evidence type="ECO:0000313" key="1">
    <source>
        <dbReference type="EMBL" id="TNN04552.1"/>
    </source>
</evidence>
<gene>
    <name evidence="1" type="ORF">EWB00_001793</name>
</gene>
<protein>
    <submittedName>
        <fullName evidence="1">Uncharacterized protein</fullName>
    </submittedName>
</protein>
<keyword evidence="2" id="KW-1185">Reference proteome</keyword>
<dbReference type="AlphaFoldDB" id="A0A4Z2CK19"/>
<dbReference type="Proteomes" id="UP000311919">
    <property type="component" value="Unassembled WGS sequence"/>
</dbReference>
<accession>A0A4Z2CK19</accession>
<evidence type="ECO:0000313" key="2">
    <source>
        <dbReference type="Proteomes" id="UP000311919"/>
    </source>
</evidence>
<name>A0A4Z2CK19_SCHJA</name>
<organism evidence="1 2">
    <name type="scientific">Schistosoma japonicum</name>
    <name type="common">Blood fluke</name>
    <dbReference type="NCBI Taxonomy" id="6182"/>
    <lineage>
        <taxon>Eukaryota</taxon>
        <taxon>Metazoa</taxon>
        <taxon>Spiralia</taxon>
        <taxon>Lophotrochozoa</taxon>
        <taxon>Platyhelminthes</taxon>
        <taxon>Trematoda</taxon>
        <taxon>Digenea</taxon>
        <taxon>Strigeidida</taxon>
        <taxon>Schistosomatoidea</taxon>
        <taxon>Schistosomatidae</taxon>
        <taxon>Schistosoma</taxon>
    </lineage>
</organism>
<sequence length="114" mass="11878">MLPRQGTRSILPSVVDGEGQVSARAIVLASRTACGPNPDPSAACFKFMASLQHEQEDPEPRNSVAYIGLGVTCPYLIGYATSTSLICVGPGSDSAKNSYAHAHIGSLPIFMGVV</sequence>
<comment type="caution">
    <text evidence="1">The sequence shown here is derived from an EMBL/GenBank/DDBJ whole genome shotgun (WGS) entry which is preliminary data.</text>
</comment>